<keyword evidence="1" id="KW-0732">Signal</keyword>
<reference evidence="2" key="2">
    <citation type="submission" date="2020-01" db="EMBL/GenBank/DDBJ databases">
        <authorList>
            <person name="Korhonen P.K.K."/>
            <person name="Guangxu M.G."/>
            <person name="Wang T.W."/>
            <person name="Stroehlein A.J.S."/>
            <person name="Young N.D."/>
            <person name="Ang C.-S.A."/>
            <person name="Fernando D.W.F."/>
            <person name="Lu H.L."/>
            <person name="Taylor S.T."/>
            <person name="Ehtesham M.E.M."/>
            <person name="Najaraj S.H.N."/>
            <person name="Harsha G.H.G."/>
            <person name="Madugundu A.M."/>
            <person name="Renuse S.R."/>
            <person name="Holt D.H."/>
            <person name="Pandey A.P."/>
            <person name="Papenfuss A.P."/>
            <person name="Gasser R.B.G."/>
            <person name="Fischer K.F."/>
        </authorList>
    </citation>
    <scope>NUCLEOTIDE SEQUENCE</scope>
    <source>
        <strain evidence="2">SSS_KF_BRIS2020</strain>
    </source>
</reference>
<dbReference type="GO" id="GO:0050482">
    <property type="term" value="P:arachidonate secretion"/>
    <property type="evidence" value="ECO:0007669"/>
    <property type="project" value="InterPro"/>
</dbReference>
<dbReference type="GO" id="GO:0004623">
    <property type="term" value="F:phospholipase A2 activity"/>
    <property type="evidence" value="ECO:0007669"/>
    <property type="project" value="InterPro"/>
</dbReference>
<dbReference type="OrthoDB" id="3935740at2759"/>
<reference evidence="4" key="1">
    <citation type="journal article" date="2020" name="PLoS Negl. Trop. Dis.">
        <title>High-quality nuclear genome for Sarcoptes scabiei-A critical resource for a neglected parasite.</title>
        <authorList>
            <person name="Korhonen P.K."/>
            <person name="Gasser R.B."/>
            <person name="Ma G."/>
            <person name="Wang T."/>
            <person name="Stroehlein A.J."/>
            <person name="Young N.D."/>
            <person name="Ang C.S."/>
            <person name="Fernando D.D."/>
            <person name="Lu H.C."/>
            <person name="Taylor S."/>
            <person name="Reynolds S.L."/>
            <person name="Mofiz E."/>
            <person name="Najaraj S.H."/>
            <person name="Gowda H."/>
            <person name="Madugundu A."/>
            <person name="Renuse S."/>
            <person name="Holt D."/>
            <person name="Pandey A."/>
            <person name="Papenfuss A.T."/>
            <person name="Fischer K."/>
        </authorList>
    </citation>
    <scope>NUCLEOTIDE SEQUENCE [LARGE SCALE GENOMIC DNA]</scope>
</reference>
<gene>
    <name evidence="2" type="ORF">SSS_5380</name>
</gene>
<dbReference type="GO" id="GO:0005576">
    <property type="term" value="C:extracellular region"/>
    <property type="evidence" value="ECO:0007669"/>
    <property type="project" value="InterPro"/>
</dbReference>
<evidence type="ECO:0000313" key="3">
    <source>
        <dbReference type="EnsemblMetazoa" id="KAF7488728.1"/>
    </source>
</evidence>
<organism evidence="2">
    <name type="scientific">Sarcoptes scabiei</name>
    <name type="common">Itch mite</name>
    <name type="synonym">Acarus scabiei</name>
    <dbReference type="NCBI Taxonomy" id="52283"/>
    <lineage>
        <taxon>Eukaryota</taxon>
        <taxon>Metazoa</taxon>
        <taxon>Ecdysozoa</taxon>
        <taxon>Arthropoda</taxon>
        <taxon>Chelicerata</taxon>
        <taxon>Arachnida</taxon>
        <taxon>Acari</taxon>
        <taxon>Acariformes</taxon>
        <taxon>Sarcoptiformes</taxon>
        <taxon>Astigmata</taxon>
        <taxon>Psoroptidia</taxon>
        <taxon>Sarcoptoidea</taxon>
        <taxon>Sarcoptidae</taxon>
        <taxon>Sarcoptinae</taxon>
        <taxon>Sarcoptes</taxon>
    </lineage>
</organism>
<accession>A0A834VCP1</accession>
<dbReference type="PANTHER" id="PTHR12824">
    <property type="entry name" value="GROUP XII SECRETORY PHOSPHOLIPASE A2 FAMILY MEMBER"/>
    <property type="match status" value="1"/>
</dbReference>
<dbReference type="GO" id="GO:0006644">
    <property type="term" value="P:phospholipid metabolic process"/>
    <property type="evidence" value="ECO:0007669"/>
    <property type="project" value="InterPro"/>
</dbReference>
<dbReference type="GO" id="GO:0005509">
    <property type="term" value="F:calcium ion binding"/>
    <property type="evidence" value="ECO:0007669"/>
    <property type="project" value="InterPro"/>
</dbReference>
<reference evidence="3" key="3">
    <citation type="submission" date="2022-06" db="UniProtKB">
        <authorList>
            <consortium name="EnsemblMetazoa"/>
        </authorList>
    </citation>
    <scope>IDENTIFICATION</scope>
</reference>
<keyword evidence="4" id="KW-1185">Reference proteome</keyword>
<protein>
    <submittedName>
        <fullName evidence="2">Group XIIA secretory phospholipase A2</fullName>
    </submittedName>
</protein>
<dbReference type="AlphaFoldDB" id="A0A834VCP1"/>
<evidence type="ECO:0000313" key="4">
    <source>
        <dbReference type="Proteomes" id="UP000070412"/>
    </source>
</evidence>
<feature type="signal peptide" evidence="1">
    <location>
        <begin position="1"/>
        <end position="17"/>
    </location>
</feature>
<evidence type="ECO:0000313" key="2">
    <source>
        <dbReference type="EMBL" id="KAF7488728.1"/>
    </source>
</evidence>
<dbReference type="EMBL" id="WVUK01000065">
    <property type="protein sequence ID" value="KAF7488728.1"/>
    <property type="molecule type" value="Genomic_DNA"/>
</dbReference>
<dbReference type="EnsemblMetazoa" id="SSS_5380s_mrna">
    <property type="protein sequence ID" value="KAF7488728.1"/>
    <property type="gene ID" value="SSS_5380"/>
</dbReference>
<dbReference type="InterPro" id="IPR036444">
    <property type="entry name" value="PLipase_A2_dom_sf"/>
</dbReference>
<evidence type="ECO:0000256" key="1">
    <source>
        <dbReference type="SAM" id="SignalP"/>
    </source>
</evidence>
<feature type="chain" id="PRO_5038259522" evidence="1">
    <location>
        <begin position="18"/>
        <end position="199"/>
    </location>
</feature>
<dbReference type="PANTHER" id="PTHR12824:SF8">
    <property type="entry name" value="GXIVSPLA2, ISOFORM A"/>
    <property type="match status" value="1"/>
</dbReference>
<proteinExistence type="predicted"/>
<dbReference type="InterPro" id="IPR010711">
    <property type="entry name" value="PLA2G12"/>
</dbReference>
<dbReference type="SUPFAM" id="SSF48619">
    <property type="entry name" value="Phospholipase A2, PLA2"/>
    <property type="match status" value="1"/>
</dbReference>
<name>A0A834VCP1_SARSC</name>
<dbReference type="Proteomes" id="UP000070412">
    <property type="component" value="Unassembled WGS sequence"/>
</dbReference>
<dbReference type="GO" id="GO:0016042">
    <property type="term" value="P:lipid catabolic process"/>
    <property type="evidence" value="ECO:0007669"/>
    <property type="project" value="InterPro"/>
</dbReference>
<sequence length="199" mass="22751">MPRISLIRLISITIVLSIAINEKRFVEAFLEGFAASISKMNEQLTKFMEGIQKNVDLWSDTVIEHAKDEECLFVCPKGQQAFPKENSSSTATNQTRGCITFGIKIKDDDLPSKTMRECCNQQQICYHQCNVAKTKCENEFQECLRKKCHDISQDQKQFMVCDTATKLLFMGILSFGCKTFKDAQRESCYCPEIESNKEL</sequence>
<dbReference type="Pfam" id="PF06951">
    <property type="entry name" value="PLA2G12"/>
    <property type="match status" value="1"/>
</dbReference>
<dbReference type="OMA" id="ICQYRCR"/>